<dbReference type="InterPro" id="IPR011047">
    <property type="entry name" value="Quinoprotein_ADH-like_sf"/>
</dbReference>
<dbReference type="InterPro" id="IPR011042">
    <property type="entry name" value="6-blade_b-propeller_TolB-like"/>
</dbReference>
<dbReference type="EMBL" id="DTBX01000046">
    <property type="protein sequence ID" value="HGQ55066.1"/>
    <property type="molecule type" value="Genomic_DNA"/>
</dbReference>
<dbReference type="PANTHER" id="PTHR42754">
    <property type="entry name" value="ENDOGLUCANASE"/>
    <property type="match status" value="1"/>
</dbReference>
<protein>
    <submittedName>
        <fullName evidence="1">Uncharacterized protein</fullName>
    </submittedName>
</protein>
<dbReference type="AlphaFoldDB" id="A0A7V4CHF2"/>
<comment type="caution">
    <text evidence="1">The sequence shown here is derived from an EMBL/GenBank/DDBJ whole genome shotgun (WGS) entry which is preliminary data.</text>
</comment>
<organism evidence="1">
    <name type="scientific">candidate division WOR-3 bacterium</name>
    <dbReference type="NCBI Taxonomy" id="2052148"/>
    <lineage>
        <taxon>Bacteria</taxon>
        <taxon>Bacteria division WOR-3</taxon>
    </lineage>
</organism>
<sequence>MKKIFLLILLNFISYAQLETVWVKRYFSPFDLPDFAIDNFNNIILTTYPYIRKLNPDGEILWQDSVYLGNAGSTLLCVATDTENNIIVGGTWNQYPSPGYDSLWVIFKFNPFGQVLWQETISFSERNYYKSTDIAVDKENNIIIVGGTGGTGPHGFWLIFKYSENGELMWERRYTSDWGPDAAMGVCCDNFNNVIVTGYRGVYPRPRQWFPQVIKYSKDGDSLWSHAYVPEEPQNRKAGRPAVDRFDNIIMVGGDGVFKYAPDGSKLWNWHTSSVPKPAASRFSSAVTDSNGNIFVIGDTARFEWGIVEIWKLTPQGETIYRFQFPFPIRFETPYFLLLDKEGNLITAIKNPQENYVYLFKLRERVNEIKEKGIKKPLFLKRRIYDIKGNLIKEKRLKKGIYFLNDGKKINKILILK</sequence>
<dbReference type="PANTHER" id="PTHR42754:SF1">
    <property type="entry name" value="LIPOPROTEIN"/>
    <property type="match status" value="1"/>
</dbReference>
<evidence type="ECO:0000313" key="1">
    <source>
        <dbReference type="EMBL" id="HGQ55066.1"/>
    </source>
</evidence>
<accession>A0A7V4CHF2</accession>
<reference evidence="1" key="1">
    <citation type="journal article" date="2020" name="mSystems">
        <title>Genome- and Community-Level Interaction Insights into Carbon Utilization and Element Cycling Functions of Hydrothermarchaeota in Hydrothermal Sediment.</title>
        <authorList>
            <person name="Zhou Z."/>
            <person name="Liu Y."/>
            <person name="Xu W."/>
            <person name="Pan J."/>
            <person name="Luo Z.H."/>
            <person name="Li M."/>
        </authorList>
    </citation>
    <scope>NUCLEOTIDE SEQUENCE [LARGE SCALE GENOMIC DNA]</scope>
    <source>
        <strain evidence="1">SpSt-655</strain>
    </source>
</reference>
<gene>
    <name evidence="1" type="ORF">ENU28_01210</name>
</gene>
<dbReference type="SUPFAM" id="SSF50998">
    <property type="entry name" value="Quinoprotein alcohol dehydrogenase-like"/>
    <property type="match status" value="1"/>
</dbReference>
<dbReference type="Gene3D" id="2.120.10.30">
    <property type="entry name" value="TolB, C-terminal domain"/>
    <property type="match status" value="1"/>
</dbReference>
<name>A0A7V4CHF2_UNCW3</name>
<proteinExistence type="predicted"/>